<keyword evidence="1" id="KW-0732">Signal</keyword>
<proteinExistence type="predicted"/>
<evidence type="ECO:0000313" key="3">
    <source>
        <dbReference type="Proteomes" id="UP000053300"/>
    </source>
</evidence>
<organism evidence="2 3">
    <name type="scientific">Comamonas kerstersii</name>
    <dbReference type="NCBI Taxonomy" id="225992"/>
    <lineage>
        <taxon>Bacteria</taxon>
        <taxon>Pseudomonadati</taxon>
        <taxon>Pseudomonadota</taxon>
        <taxon>Betaproteobacteria</taxon>
        <taxon>Burkholderiales</taxon>
        <taxon>Comamonadaceae</taxon>
        <taxon>Comamonas</taxon>
    </lineage>
</organism>
<protein>
    <recommendedName>
        <fullName evidence="4">Heme-binding protein</fullName>
    </recommendedName>
</protein>
<dbReference type="Proteomes" id="UP000053300">
    <property type="component" value="Unassembled WGS sequence"/>
</dbReference>
<evidence type="ECO:0008006" key="4">
    <source>
        <dbReference type="Google" id="ProtNLM"/>
    </source>
</evidence>
<name>A0A0W7YZP6_9BURK</name>
<feature type="chain" id="PRO_5006938937" description="Heme-binding protein" evidence="1">
    <location>
        <begin position="27"/>
        <end position="169"/>
    </location>
</feature>
<evidence type="ECO:0000313" key="2">
    <source>
        <dbReference type="EMBL" id="KUF40585.1"/>
    </source>
</evidence>
<dbReference type="EMBL" id="LPXH01000027">
    <property type="protein sequence ID" value="KUF40585.1"/>
    <property type="molecule type" value="Genomic_DNA"/>
</dbReference>
<comment type="caution">
    <text evidence="2">The sequence shown here is derived from an EMBL/GenBank/DDBJ whole genome shotgun (WGS) entry which is preliminary data.</text>
</comment>
<dbReference type="InterPro" id="IPR052517">
    <property type="entry name" value="GlcG_carb_metab_protein"/>
</dbReference>
<gene>
    <name evidence="2" type="ORF">AS359_03445</name>
</gene>
<dbReference type="InterPro" id="IPR005624">
    <property type="entry name" value="PduO/GlcC-like"/>
</dbReference>
<sequence>MPSRAQRLALTLTTAACMTMGGTAMAAGTTTSTSITSATASLLAQKAVAACTEAGYVVSVSVVDNAGVLLSFIRADGAGPHTVKASQAKAYTSASSRNPTSGIAKAVQSNPDAAGMTDIPDFLVLAGGVPIKVGNATVGGIGVAGAPGGHLDEACAQKALEAVQQQLAN</sequence>
<keyword evidence="3" id="KW-1185">Reference proteome</keyword>
<dbReference type="SUPFAM" id="SSF143744">
    <property type="entry name" value="GlcG-like"/>
    <property type="match status" value="1"/>
</dbReference>
<dbReference type="AlphaFoldDB" id="A0A0W7YZP6"/>
<accession>A0A0W7YZP6</accession>
<feature type="signal peptide" evidence="1">
    <location>
        <begin position="1"/>
        <end position="26"/>
    </location>
</feature>
<dbReference type="PANTHER" id="PTHR34309:SF10">
    <property type="entry name" value="SLR1406 PROTEIN"/>
    <property type="match status" value="1"/>
</dbReference>
<dbReference type="Pfam" id="PF03928">
    <property type="entry name" value="HbpS-like"/>
    <property type="match status" value="1"/>
</dbReference>
<dbReference type="Gene3D" id="3.30.450.150">
    <property type="entry name" value="Haem-degrading domain"/>
    <property type="match status" value="1"/>
</dbReference>
<dbReference type="PANTHER" id="PTHR34309">
    <property type="entry name" value="SLR1406 PROTEIN"/>
    <property type="match status" value="1"/>
</dbReference>
<dbReference type="InterPro" id="IPR038084">
    <property type="entry name" value="PduO/GlcC-like_sf"/>
</dbReference>
<dbReference type="STRING" id="225992.B5M06_07465"/>
<dbReference type="RefSeq" id="WP_058879999.1">
    <property type="nucleotide sequence ID" value="NZ_DBEWWV010000024.1"/>
</dbReference>
<reference evidence="2 3" key="1">
    <citation type="submission" date="2015-12" db="EMBL/GenBank/DDBJ databases">
        <title>Complete genome sequence of a multi-drug resistant strain Acidovorax sp. 12322-1.</title>
        <authorList>
            <person name="Ming D."/>
            <person name="Wang M."/>
            <person name="Hu S."/>
            <person name="Zhou Y."/>
            <person name="Jiang T."/>
        </authorList>
    </citation>
    <scope>NUCLEOTIDE SEQUENCE [LARGE SCALE GENOMIC DNA]</scope>
    <source>
        <strain evidence="2 3">12322-1</strain>
    </source>
</reference>
<evidence type="ECO:0000256" key="1">
    <source>
        <dbReference type="SAM" id="SignalP"/>
    </source>
</evidence>